<gene>
    <name evidence="2" type="ORF">HNQ39_000129</name>
</gene>
<dbReference type="AlphaFoldDB" id="A0A7W9SKL9"/>
<reference evidence="2 3" key="1">
    <citation type="submission" date="2020-08" db="EMBL/GenBank/DDBJ databases">
        <title>Genomic Encyclopedia of Type Strains, Phase IV (KMG-IV): sequencing the most valuable type-strain genomes for metagenomic binning, comparative biology and taxonomic classification.</title>
        <authorList>
            <person name="Goeker M."/>
        </authorList>
    </citation>
    <scope>NUCLEOTIDE SEQUENCE [LARGE SCALE GENOMIC DNA]</scope>
    <source>
        <strain evidence="2 3">DSM 23562</strain>
    </source>
</reference>
<dbReference type="EMBL" id="JACHGW010000001">
    <property type="protein sequence ID" value="MBB6048367.1"/>
    <property type="molecule type" value="Genomic_DNA"/>
</dbReference>
<evidence type="ECO:0000256" key="1">
    <source>
        <dbReference type="SAM" id="SignalP"/>
    </source>
</evidence>
<dbReference type="Proteomes" id="UP000520814">
    <property type="component" value="Unassembled WGS sequence"/>
</dbReference>
<evidence type="ECO:0000313" key="3">
    <source>
        <dbReference type="Proteomes" id="UP000520814"/>
    </source>
</evidence>
<dbReference type="RefSeq" id="WP_184191891.1">
    <property type="nucleotide sequence ID" value="NZ_JACHGW010000001.1"/>
</dbReference>
<accession>A0A7W9SKL9</accession>
<protein>
    <submittedName>
        <fullName evidence="2">Uncharacterized protein</fullName>
    </submittedName>
</protein>
<evidence type="ECO:0000313" key="2">
    <source>
        <dbReference type="EMBL" id="MBB6048367.1"/>
    </source>
</evidence>
<feature type="signal peptide" evidence="1">
    <location>
        <begin position="1"/>
        <end position="21"/>
    </location>
</feature>
<feature type="chain" id="PRO_5030710160" evidence="1">
    <location>
        <begin position="22"/>
        <end position="236"/>
    </location>
</feature>
<keyword evidence="3" id="KW-1185">Reference proteome</keyword>
<comment type="caution">
    <text evidence="2">The sequence shown here is derived from an EMBL/GenBank/DDBJ whole genome shotgun (WGS) entry which is preliminary data.</text>
</comment>
<keyword evidence="1" id="KW-0732">Signal</keyword>
<organism evidence="2 3">
    <name type="scientific">Armatimonas rosea</name>
    <dbReference type="NCBI Taxonomy" id="685828"/>
    <lineage>
        <taxon>Bacteria</taxon>
        <taxon>Bacillati</taxon>
        <taxon>Armatimonadota</taxon>
        <taxon>Armatimonadia</taxon>
        <taxon>Armatimonadales</taxon>
        <taxon>Armatimonadaceae</taxon>
        <taxon>Armatimonas</taxon>
    </lineage>
</organism>
<proteinExistence type="predicted"/>
<sequence length="236" mass="25417">MRRHYLLGAALLLLSQLPAHAQWQVSTTYSGTTQYDPLASTTPTHALTNYMRTYSVPMGSSTLPGFLFSGSVTHSGVPSVTEQLLLGEVRLADVTRGDAREVATYTINIEFRWIGTSPPPSVATWIFQNSSKLEKTGLPFWNDSLARNTVTIYDTTANPVTIAPLATLSSMSQFGINATGTSSLSTLTTQTVAVQGGYGRYRLAVEGYGRHRFGPTLGASSLAMGSLRVNLYSVTP</sequence>
<name>A0A7W9SKL9_ARMRO</name>